<keyword evidence="2" id="KW-0614">Plasmid</keyword>
<gene>
    <name evidence="2" type="ORF">RCFBP_mp30439</name>
</gene>
<organism evidence="2">
    <name type="scientific">Ralstonia solanacearum CFBP2957</name>
    <dbReference type="NCBI Taxonomy" id="859656"/>
    <lineage>
        <taxon>Bacteria</taxon>
        <taxon>Pseudomonadati</taxon>
        <taxon>Pseudomonadota</taxon>
        <taxon>Betaproteobacteria</taxon>
        <taxon>Burkholderiales</taxon>
        <taxon>Burkholderiaceae</taxon>
        <taxon>Ralstonia</taxon>
        <taxon>Ralstonia solanacearum species complex</taxon>
    </lineage>
</organism>
<protein>
    <submittedName>
        <fullName evidence="2">Uncharacterized protein</fullName>
    </submittedName>
</protein>
<accession>D8P6I6</accession>
<proteinExistence type="predicted"/>
<geneLocation type="plasmid" evidence="2">
    <name>RCFBPv3_mp</name>
</geneLocation>
<dbReference type="EMBL" id="FP885907">
    <property type="protein sequence ID" value="CBJ54522.1"/>
    <property type="molecule type" value="Genomic_DNA"/>
</dbReference>
<reference evidence="2" key="1">
    <citation type="journal article" date="2010" name="BMC Genomics">
        <title>Genomes of three tomato pathogens within the Ralstonia solanacearum species complex reveal significant evolutionary divergence.</title>
        <authorList>
            <person name="Remenant B."/>
            <person name="Coupat-Goutaland B."/>
            <person name="Guidot A."/>
            <person name="Cellier G."/>
            <person name="Wicker E."/>
            <person name="Allen C."/>
            <person name="Fegan M."/>
            <person name="Pruvost O."/>
            <person name="Elbaz M."/>
            <person name="Calteau A."/>
            <person name="Salvignol G."/>
            <person name="Mornico D."/>
            <person name="Mangenot S."/>
            <person name="Barbe V."/>
            <person name="Medigue C."/>
            <person name="Prior P."/>
        </authorList>
    </citation>
    <scope>NUCLEOTIDE SEQUENCE [LARGE SCALE GENOMIC DNA]</scope>
    <source>
        <strain evidence="2">CFBP2957</strain>
        <plasmid evidence="2">RCFBPv3_mp</plasmid>
    </source>
</reference>
<sequence>MASDPPAGTVGLAALEMLVLILTSVAEVGWDMPARLWADISPRLSCGACAWAWQPEAETASAKWTTPGATADRDRPWAGLRRSHRGPGC</sequence>
<evidence type="ECO:0000256" key="1">
    <source>
        <dbReference type="SAM" id="MobiDB-lite"/>
    </source>
</evidence>
<feature type="region of interest" description="Disordered" evidence="1">
    <location>
        <begin position="58"/>
        <end position="89"/>
    </location>
</feature>
<name>D8P6I6_RALSL</name>
<dbReference type="AlphaFoldDB" id="D8P6I6"/>
<evidence type="ECO:0000313" key="2">
    <source>
        <dbReference type="EMBL" id="CBJ54522.1"/>
    </source>
</evidence>
<reference evidence="2" key="2">
    <citation type="submission" date="2010-02" db="EMBL/GenBank/DDBJ databases">
        <authorList>
            <person name="Genoscope - CEA"/>
        </authorList>
    </citation>
    <scope>NUCLEOTIDE SEQUENCE</scope>
    <source>
        <strain evidence="2">CFBP2957</strain>
        <plasmid evidence="2">RCFBPv3_mp</plasmid>
    </source>
</reference>